<organism evidence="1 2">
    <name type="scientific">Stephania japonica</name>
    <dbReference type="NCBI Taxonomy" id="461633"/>
    <lineage>
        <taxon>Eukaryota</taxon>
        <taxon>Viridiplantae</taxon>
        <taxon>Streptophyta</taxon>
        <taxon>Embryophyta</taxon>
        <taxon>Tracheophyta</taxon>
        <taxon>Spermatophyta</taxon>
        <taxon>Magnoliopsida</taxon>
        <taxon>Ranunculales</taxon>
        <taxon>Menispermaceae</taxon>
        <taxon>Menispermoideae</taxon>
        <taxon>Cissampelideae</taxon>
        <taxon>Stephania</taxon>
    </lineage>
</organism>
<proteinExistence type="predicted"/>
<comment type="caution">
    <text evidence="1">The sequence shown here is derived from an EMBL/GenBank/DDBJ whole genome shotgun (WGS) entry which is preliminary data.</text>
</comment>
<gene>
    <name evidence="1" type="ORF">Sjap_000805</name>
</gene>
<reference evidence="1 2" key="1">
    <citation type="submission" date="2024-01" db="EMBL/GenBank/DDBJ databases">
        <title>Genome assemblies of Stephania.</title>
        <authorList>
            <person name="Yang L."/>
        </authorList>
    </citation>
    <scope>NUCLEOTIDE SEQUENCE [LARGE SCALE GENOMIC DNA]</scope>
    <source>
        <strain evidence="1">QJT</strain>
        <tissue evidence="1">Leaf</tissue>
    </source>
</reference>
<protein>
    <submittedName>
        <fullName evidence="1">Uncharacterized protein</fullName>
    </submittedName>
</protein>
<dbReference type="AlphaFoldDB" id="A0AAP0PSS5"/>
<dbReference type="EMBL" id="JBBNAE010000001">
    <property type="protein sequence ID" value="KAK9153325.1"/>
    <property type="molecule type" value="Genomic_DNA"/>
</dbReference>
<dbReference type="Proteomes" id="UP001417504">
    <property type="component" value="Unassembled WGS sequence"/>
</dbReference>
<name>A0AAP0PSS5_9MAGN</name>
<accession>A0AAP0PSS5</accession>
<sequence length="161" mass="18297">MEKSSNEMDLDDWEILSNDGFLIDFHHYDHHHHQVGIKKGLGPIKPQFDPNPNGAFDADYVICPSPRTHRIVPESLSDSRSGNQLIPIPIQLDPKRMKSNEEEQKVKEVIMVPIVEINKFETSVEVEKIKSQNLKSVGEEIKKCCSPKSSSRSRRGAMFST</sequence>
<evidence type="ECO:0000313" key="1">
    <source>
        <dbReference type="EMBL" id="KAK9153325.1"/>
    </source>
</evidence>
<evidence type="ECO:0000313" key="2">
    <source>
        <dbReference type="Proteomes" id="UP001417504"/>
    </source>
</evidence>
<keyword evidence="2" id="KW-1185">Reference proteome</keyword>